<dbReference type="PANTHER" id="PTHR30250:SF26">
    <property type="entry name" value="PSMA PROTEIN"/>
    <property type="match status" value="1"/>
</dbReference>
<evidence type="ECO:0000256" key="6">
    <source>
        <dbReference type="SAM" id="Phobius"/>
    </source>
</evidence>
<protein>
    <recommendedName>
        <fullName evidence="9">Polysaccharide biosynthesis protein</fullName>
    </recommendedName>
</protein>
<dbReference type="GO" id="GO:0005886">
    <property type="term" value="C:plasma membrane"/>
    <property type="evidence" value="ECO:0007669"/>
    <property type="project" value="UniProtKB-SubCell"/>
</dbReference>
<feature type="transmembrane region" description="Helical" evidence="6">
    <location>
        <begin position="325"/>
        <end position="350"/>
    </location>
</feature>
<evidence type="ECO:0000256" key="4">
    <source>
        <dbReference type="ARBA" id="ARBA00022989"/>
    </source>
</evidence>
<keyword evidence="3 6" id="KW-0812">Transmembrane</keyword>
<feature type="transmembrane region" description="Helical" evidence="6">
    <location>
        <begin position="35"/>
        <end position="55"/>
    </location>
</feature>
<evidence type="ECO:0000313" key="8">
    <source>
        <dbReference type="Proteomes" id="UP000269199"/>
    </source>
</evidence>
<proteinExistence type="predicted"/>
<organism evidence="7 8">
    <name type="scientific">Herbaspirillum rubrisubalbicans</name>
    <dbReference type="NCBI Taxonomy" id="80842"/>
    <lineage>
        <taxon>Bacteria</taxon>
        <taxon>Pseudomonadati</taxon>
        <taxon>Pseudomonadota</taxon>
        <taxon>Betaproteobacteria</taxon>
        <taxon>Burkholderiales</taxon>
        <taxon>Oxalobacteraceae</taxon>
        <taxon>Herbaspirillum</taxon>
    </lineage>
</organism>
<feature type="transmembrane region" description="Helical" evidence="6">
    <location>
        <begin position="387"/>
        <end position="411"/>
    </location>
</feature>
<dbReference type="EMBL" id="CP024996">
    <property type="protein sequence ID" value="AYR25421.1"/>
    <property type="molecule type" value="Genomic_DNA"/>
</dbReference>
<gene>
    <name evidence="7" type="ORF">RC54_17055</name>
</gene>
<evidence type="ECO:0000256" key="5">
    <source>
        <dbReference type="ARBA" id="ARBA00023136"/>
    </source>
</evidence>
<feature type="transmembrane region" description="Helical" evidence="6">
    <location>
        <begin position="12"/>
        <end position="29"/>
    </location>
</feature>
<sequence length="423" mass="45873">MFRNAAFNYGGIIWRASLSILLIPIYVKYLPAGQWGVVAFCMTLQGFLTLVDAGLAQIVPRDIASASASANLCARTFAKFSRIYLFLAVLVLGLGQIAVPWLASTWLKLNSVAPSSLEFTLRLAFVLFFFQFWNTVHLGYWNGTQEQHLSNISQVVFASLKHSGALLMVLFWSPSANSYLIAFSTGAAIEWLCNRKLIATGLPQQPSKLTFSELYTTARSTATLSLAVVLGILVSQLDKLLLPGIVSIDNYGRYAAVAGLGLAFLQFQSPVVSALYPRLAKELPVGETKSLHTLILAVIATNILPCLIAVATANWLLHLWIRSPIIVSMGTLPLQLILLSIAVNSAYQIVYQQILVLGDGRYVMCVNACNILVVAVFITLAAPHVGIVAGGAGWLLGSCVQLAAGLIWVFFRKPRMIAAKAIN</sequence>
<accession>A0AAD0UAR0</accession>
<comment type="subcellular location">
    <subcellularLocation>
        <location evidence="1">Cell membrane</location>
        <topology evidence="1">Multi-pass membrane protein</topology>
    </subcellularLocation>
</comment>
<evidence type="ECO:0000256" key="1">
    <source>
        <dbReference type="ARBA" id="ARBA00004651"/>
    </source>
</evidence>
<name>A0AAD0UAR0_9BURK</name>
<evidence type="ECO:0000256" key="3">
    <source>
        <dbReference type="ARBA" id="ARBA00022692"/>
    </source>
</evidence>
<evidence type="ECO:0000313" key="7">
    <source>
        <dbReference type="EMBL" id="AYR25421.1"/>
    </source>
</evidence>
<dbReference type="InterPro" id="IPR050833">
    <property type="entry name" value="Poly_Biosynth_Transport"/>
</dbReference>
<reference evidence="7 8" key="1">
    <citation type="submission" date="2017-11" db="EMBL/GenBank/DDBJ databases">
        <title>Complete genome sequence of Herbaspirillum rubrisubalbicans DSM 11543.</title>
        <authorList>
            <person name="Chen M."/>
            <person name="An Q."/>
        </authorList>
    </citation>
    <scope>NUCLEOTIDE SEQUENCE [LARGE SCALE GENOMIC DNA]</scope>
    <source>
        <strain evidence="7 8">DSM 11543</strain>
    </source>
</reference>
<dbReference type="PANTHER" id="PTHR30250">
    <property type="entry name" value="PST FAMILY PREDICTED COLANIC ACID TRANSPORTER"/>
    <property type="match status" value="1"/>
</dbReference>
<keyword evidence="2" id="KW-1003">Cell membrane</keyword>
<feature type="transmembrane region" description="Helical" evidence="6">
    <location>
        <begin position="362"/>
        <end position="381"/>
    </location>
</feature>
<feature type="transmembrane region" description="Helical" evidence="6">
    <location>
        <begin position="291"/>
        <end position="313"/>
    </location>
</feature>
<evidence type="ECO:0008006" key="9">
    <source>
        <dbReference type="Google" id="ProtNLM"/>
    </source>
</evidence>
<feature type="transmembrane region" description="Helical" evidence="6">
    <location>
        <begin position="83"/>
        <end position="103"/>
    </location>
</feature>
<feature type="transmembrane region" description="Helical" evidence="6">
    <location>
        <begin position="123"/>
        <end position="143"/>
    </location>
</feature>
<keyword evidence="5 6" id="KW-0472">Membrane</keyword>
<keyword evidence="4 6" id="KW-1133">Transmembrane helix</keyword>
<dbReference type="Proteomes" id="UP000269199">
    <property type="component" value="Chromosome"/>
</dbReference>
<evidence type="ECO:0000256" key="2">
    <source>
        <dbReference type="ARBA" id="ARBA00022475"/>
    </source>
</evidence>
<dbReference type="AlphaFoldDB" id="A0AAD0UAR0"/>